<gene>
    <name evidence="1" type="ORF">DWY99_00530</name>
</gene>
<dbReference type="InterPro" id="IPR019294">
    <property type="entry name" value="Translation_reg_Com"/>
</dbReference>
<protein>
    <submittedName>
        <fullName evidence="1">Com family DNA-binding transcriptional regulator</fullName>
    </submittedName>
</protein>
<organism evidence="1 2">
    <name type="scientific">[Clostridium] leptum</name>
    <dbReference type="NCBI Taxonomy" id="1535"/>
    <lineage>
        <taxon>Bacteria</taxon>
        <taxon>Bacillati</taxon>
        <taxon>Bacillota</taxon>
        <taxon>Clostridia</taxon>
        <taxon>Eubacteriales</taxon>
        <taxon>Oscillospiraceae</taxon>
        <taxon>Oscillospiraceae incertae sedis</taxon>
    </lineage>
</organism>
<proteinExistence type="predicted"/>
<name>A0A412B1B3_9FIRM</name>
<dbReference type="AlphaFoldDB" id="A0A412B1B3"/>
<dbReference type="Proteomes" id="UP000284751">
    <property type="component" value="Unassembled WGS sequence"/>
</dbReference>
<dbReference type="Pfam" id="PF10122">
    <property type="entry name" value="Zn_ribbon_Com"/>
    <property type="match status" value="1"/>
</dbReference>
<keyword evidence="1" id="KW-0238">DNA-binding</keyword>
<evidence type="ECO:0000313" key="2">
    <source>
        <dbReference type="Proteomes" id="UP000284751"/>
    </source>
</evidence>
<accession>A0A412B1B3</accession>
<evidence type="ECO:0000313" key="1">
    <source>
        <dbReference type="EMBL" id="RGQ44809.1"/>
    </source>
</evidence>
<dbReference type="SUPFAM" id="SSF57850">
    <property type="entry name" value="RING/U-box"/>
    <property type="match status" value="1"/>
</dbReference>
<comment type="caution">
    <text evidence="1">The sequence shown here is derived from an EMBL/GenBank/DDBJ whole genome shotgun (WGS) entry which is preliminary data.</text>
</comment>
<sequence>MYAQEVMMIEFRCPNCNKLLGKIDGVAEIKCPRCRITFRMDNRNKIVIERLERR</sequence>
<dbReference type="Gene3D" id="2.20.28.30">
    <property type="entry name" value="RNA polymerase ii, chain L"/>
    <property type="match status" value="1"/>
</dbReference>
<dbReference type="GO" id="GO:0003677">
    <property type="term" value="F:DNA binding"/>
    <property type="evidence" value="ECO:0007669"/>
    <property type="project" value="UniProtKB-KW"/>
</dbReference>
<reference evidence="1 2" key="1">
    <citation type="submission" date="2018-08" db="EMBL/GenBank/DDBJ databases">
        <title>A genome reference for cultivated species of the human gut microbiota.</title>
        <authorList>
            <person name="Zou Y."/>
            <person name="Xue W."/>
            <person name="Luo G."/>
        </authorList>
    </citation>
    <scope>NUCLEOTIDE SEQUENCE [LARGE SCALE GENOMIC DNA]</scope>
    <source>
        <strain evidence="1 2">AF28-26</strain>
    </source>
</reference>
<dbReference type="EMBL" id="QRTC01000001">
    <property type="protein sequence ID" value="RGQ44809.1"/>
    <property type="molecule type" value="Genomic_DNA"/>
</dbReference>